<sequence>MTEVPHSNNNTFKNMSAYGIQSHEQPESIPNTYEVNKNNSNIISYIPNIDPDRDKEEHDDVDYEQQRAFFTSLINNLKCDVEKCNEVNREAQQANALLTNELEIAKDMTIESEYYKKIKLLNDEVSYLKSQACKKDKTFAKENEKYDEYTDQTLRMLRPKEDNVNMGKQGLGFKNQNDDVNLSLLNKAKELTPYLYNIEEMGKDELSNHKIISEEELKSEAEKRLKVKQSKSQLSYHGFLYAETQFEEPPKVHLKRRNVNLKN</sequence>
<dbReference type="AlphaFoldDB" id="A0A699KGV3"/>
<name>A0A699KGV3_TANCI</name>
<gene>
    <name evidence="2" type="ORF">Tci_664517</name>
</gene>
<comment type="caution">
    <text evidence="2">The sequence shown here is derived from an EMBL/GenBank/DDBJ whole genome shotgun (WGS) entry which is preliminary data.</text>
</comment>
<keyword evidence="1" id="KW-0175">Coiled coil</keyword>
<evidence type="ECO:0000256" key="1">
    <source>
        <dbReference type="SAM" id="Coils"/>
    </source>
</evidence>
<protein>
    <submittedName>
        <fullName evidence="2">Uncharacterized protein</fullName>
    </submittedName>
</protein>
<evidence type="ECO:0000313" key="2">
    <source>
        <dbReference type="EMBL" id="GFA92545.1"/>
    </source>
</evidence>
<feature type="coiled-coil region" evidence="1">
    <location>
        <begin position="74"/>
        <end position="108"/>
    </location>
</feature>
<organism evidence="2">
    <name type="scientific">Tanacetum cinerariifolium</name>
    <name type="common">Dalmatian daisy</name>
    <name type="synonym">Chrysanthemum cinerariifolium</name>
    <dbReference type="NCBI Taxonomy" id="118510"/>
    <lineage>
        <taxon>Eukaryota</taxon>
        <taxon>Viridiplantae</taxon>
        <taxon>Streptophyta</taxon>
        <taxon>Embryophyta</taxon>
        <taxon>Tracheophyta</taxon>
        <taxon>Spermatophyta</taxon>
        <taxon>Magnoliopsida</taxon>
        <taxon>eudicotyledons</taxon>
        <taxon>Gunneridae</taxon>
        <taxon>Pentapetalae</taxon>
        <taxon>asterids</taxon>
        <taxon>campanulids</taxon>
        <taxon>Asterales</taxon>
        <taxon>Asteraceae</taxon>
        <taxon>Asteroideae</taxon>
        <taxon>Anthemideae</taxon>
        <taxon>Anthemidinae</taxon>
        <taxon>Tanacetum</taxon>
    </lineage>
</organism>
<dbReference type="EMBL" id="BKCJ010515411">
    <property type="protein sequence ID" value="GFA92545.1"/>
    <property type="molecule type" value="Genomic_DNA"/>
</dbReference>
<proteinExistence type="predicted"/>
<accession>A0A699KGV3</accession>
<reference evidence="2" key="1">
    <citation type="journal article" date="2019" name="Sci. Rep.">
        <title>Draft genome of Tanacetum cinerariifolium, the natural source of mosquito coil.</title>
        <authorList>
            <person name="Yamashiro T."/>
            <person name="Shiraishi A."/>
            <person name="Satake H."/>
            <person name="Nakayama K."/>
        </authorList>
    </citation>
    <scope>NUCLEOTIDE SEQUENCE</scope>
</reference>